<dbReference type="RefSeq" id="WP_055726967.1">
    <property type="nucleotide sequence ID" value="NZ_FUYX01000003.1"/>
</dbReference>
<evidence type="ECO:0000313" key="4">
    <source>
        <dbReference type="Proteomes" id="UP000051562"/>
    </source>
</evidence>
<sequence length="136" mass="14806">MSIRSIALSALAATPLLLAADLASASPDRLQGAWVGDAATCDQVFAKQKGRLTFKKQKGDVWSGFIVNGKHISGVRSTCDLVSSKQKGDVSTFLLSCKDAIAFDTMTLSVRFRDDNTIVRFDPDFPEVELLYNRCS</sequence>
<evidence type="ECO:0000313" key="5">
    <source>
        <dbReference type="Proteomes" id="UP000190130"/>
    </source>
</evidence>
<evidence type="ECO:0000313" key="3">
    <source>
        <dbReference type="EMBL" id="SKB57374.1"/>
    </source>
</evidence>
<dbReference type="AlphaFoldDB" id="A0A0Q3L4P8"/>
<dbReference type="Proteomes" id="UP000051562">
    <property type="component" value="Unassembled WGS sequence"/>
</dbReference>
<keyword evidence="1" id="KW-0732">Signal</keyword>
<accession>A0A0Q3L4P8</accession>
<proteinExistence type="predicted"/>
<feature type="chain" id="PRO_5014520519" description="Protease inhibitor Inh" evidence="1">
    <location>
        <begin position="20"/>
        <end position="136"/>
    </location>
</feature>
<evidence type="ECO:0000256" key="1">
    <source>
        <dbReference type="SAM" id="SignalP"/>
    </source>
</evidence>
<reference evidence="2 4" key="1">
    <citation type="submission" date="2015-10" db="EMBL/GenBank/DDBJ databases">
        <title>Draft genome of Bosea thiooxidans.</title>
        <authorList>
            <person name="Wang X."/>
        </authorList>
    </citation>
    <scope>NUCLEOTIDE SEQUENCE [LARGE SCALE GENOMIC DNA]</scope>
    <source>
        <strain evidence="2 4">CGMCC 9174</strain>
    </source>
</reference>
<feature type="signal peptide" evidence="1">
    <location>
        <begin position="1"/>
        <end position="19"/>
    </location>
</feature>
<reference evidence="3 5" key="2">
    <citation type="submission" date="2017-02" db="EMBL/GenBank/DDBJ databases">
        <authorList>
            <person name="Peterson S.W."/>
        </authorList>
    </citation>
    <scope>NUCLEOTIDE SEQUENCE [LARGE SCALE GENOMIC DNA]</scope>
    <source>
        <strain evidence="3 5">DSM 9653</strain>
    </source>
</reference>
<dbReference type="STRING" id="53254.SAMN05660750_01321"/>
<organism evidence="2 4">
    <name type="scientific">Bosea thiooxidans</name>
    <dbReference type="NCBI Taxonomy" id="53254"/>
    <lineage>
        <taxon>Bacteria</taxon>
        <taxon>Pseudomonadati</taxon>
        <taxon>Pseudomonadota</taxon>
        <taxon>Alphaproteobacteria</taxon>
        <taxon>Hyphomicrobiales</taxon>
        <taxon>Boseaceae</taxon>
        <taxon>Bosea</taxon>
    </lineage>
</organism>
<dbReference type="OrthoDB" id="8231111at2"/>
<dbReference type="EMBL" id="LMAR01000012">
    <property type="protein sequence ID" value="KQK31764.1"/>
    <property type="molecule type" value="Genomic_DNA"/>
</dbReference>
<protein>
    <recommendedName>
        <fullName evidence="6">Protease inhibitor Inh</fullName>
    </recommendedName>
</protein>
<name>A0A0Q3L4P8_9HYPH</name>
<evidence type="ECO:0008006" key="6">
    <source>
        <dbReference type="Google" id="ProtNLM"/>
    </source>
</evidence>
<keyword evidence="4" id="KW-1185">Reference proteome</keyword>
<dbReference type="Proteomes" id="UP000190130">
    <property type="component" value="Unassembled WGS sequence"/>
</dbReference>
<gene>
    <name evidence="2" type="ORF">ARD30_02460</name>
    <name evidence="3" type="ORF">SAMN05660750_01321</name>
</gene>
<evidence type="ECO:0000313" key="2">
    <source>
        <dbReference type="EMBL" id="KQK31764.1"/>
    </source>
</evidence>
<dbReference type="EMBL" id="FUYX01000003">
    <property type="protein sequence ID" value="SKB57374.1"/>
    <property type="molecule type" value="Genomic_DNA"/>
</dbReference>